<feature type="chain" id="PRO_5035274103" evidence="1">
    <location>
        <begin position="36"/>
        <end position="64"/>
    </location>
</feature>
<dbReference type="AlphaFoldDB" id="A0A8J3JXF8"/>
<dbReference type="EMBL" id="BONG01000021">
    <property type="protein sequence ID" value="GIF90254.1"/>
    <property type="molecule type" value="Genomic_DNA"/>
</dbReference>
<organism evidence="2 3">
    <name type="scientific">Catellatospora chokoriensis</name>
    <dbReference type="NCBI Taxonomy" id="310353"/>
    <lineage>
        <taxon>Bacteria</taxon>
        <taxon>Bacillati</taxon>
        <taxon>Actinomycetota</taxon>
        <taxon>Actinomycetes</taxon>
        <taxon>Micromonosporales</taxon>
        <taxon>Micromonosporaceae</taxon>
        <taxon>Catellatospora</taxon>
    </lineage>
</organism>
<proteinExistence type="predicted"/>
<comment type="caution">
    <text evidence="2">The sequence shown here is derived from an EMBL/GenBank/DDBJ whole genome shotgun (WGS) entry which is preliminary data.</text>
</comment>
<gene>
    <name evidence="2" type="ORF">Cch02nite_36980</name>
</gene>
<keyword evidence="1" id="KW-0732">Signal</keyword>
<evidence type="ECO:0000313" key="3">
    <source>
        <dbReference type="Proteomes" id="UP000619293"/>
    </source>
</evidence>
<evidence type="ECO:0000313" key="2">
    <source>
        <dbReference type="EMBL" id="GIF90254.1"/>
    </source>
</evidence>
<protein>
    <submittedName>
        <fullName evidence="2">Uncharacterized protein</fullName>
    </submittedName>
</protein>
<accession>A0A8J3JXF8</accession>
<dbReference type="RefSeq" id="WP_191839600.1">
    <property type="nucleotide sequence ID" value="NZ_BAAALB010000009.1"/>
</dbReference>
<feature type="signal peptide" evidence="1">
    <location>
        <begin position="1"/>
        <end position="35"/>
    </location>
</feature>
<evidence type="ECO:0000256" key="1">
    <source>
        <dbReference type="SAM" id="SignalP"/>
    </source>
</evidence>
<reference evidence="2 3" key="1">
    <citation type="submission" date="2021-01" db="EMBL/GenBank/DDBJ databases">
        <title>Whole genome shotgun sequence of Catellatospora chokoriensis NBRC 107358.</title>
        <authorList>
            <person name="Komaki H."/>
            <person name="Tamura T."/>
        </authorList>
    </citation>
    <scope>NUCLEOTIDE SEQUENCE [LARGE SCALE GENOMIC DNA]</scope>
    <source>
        <strain evidence="2 3">NBRC 107358</strain>
    </source>
</reference>
<dbReference type="Proteomes" id="UP000619293">
    <property type="component" value="Unassembled WGS sequence"/>
</dbReference>
<keyword evidence="3" id="KW-1185">Reference proteome</keyword>
<sequence>MFVTRNAAAIAVKFAVTAAALTAAFAIGLAGGADAGQNSAGEVICPADTHWSIQLGTCVRDDTF</sequence>
<name>A0A8J3JXF8_9ACTN</name>